<dbReference type="EMBL" id="BSNU01000006">
    <property type="protein sequence ID" value="GLQ63966.1"/>
    <property type="molecule type" value="Genomic_DNA"/>
</dbReference>
<gene>
    <name evidence="2" type="ORF">GCM10007867_28120</name>
</gene>
<sequence length="753" mass="76300">MSSYIVSSGQYLSNSPIPWTSGGDYYDHVSVLSGGIVKNETLISGGSISVGSGGLAVGTVISSGGSLTFAGGGSGSYTQLLPGGTLNIGSGTTYDNQHTTSLTATSGAQINVLSGGTLSNADAASGGSISVGSGGLAVGTVISSGGSLTFAGGGSGSYTQLLPGGTLNIGSGTTYDNQHTTSLTATSGAQINVLSGGTLSNADAKQFGNIIVKSGGTTENAIISSGGGLGVAGTASGTIVNSGGVLEITSGGIANDNTITSGGAIDADAGSVVGTTTVSSGGSLTVASSAAISGVVTIANGGSATIWNNAGGTIDLVGDTNHGLTISGLENGGTVSTVISGYTGTGPGDSDSIDLAGVSPTGATYSYPSNDQVVVTLSNGNTITLNIEGVKTTGFALVSDGNGGSLAEVCFLAGSLISIPSGTIAVEKLAVGDNVTAYVDGTETVRQVTWAGQARCTVRPHLALDQAGYPVRILKNAISEGVPFKDMLITAEHCLFFDGKFVPARMLVNGRSIFYDTSITSYDYYHIETADHSVIMTDGMLTESYLDTGNRRAFRQNNAVVSIPLSRNLSWDDAAAPLTVSREAVEPIFRQIEARAENQACPVQTAPKPLTYDSDLHLVTDTGATIRAARTNNDQVVFMIPVGVDSVRIVSRASRPYDALGPFVDDRRTLGVLVGDIRMFESNATRLLSAHLTEEGLSGWSNVEDGTVRWTEGNAFLSLGHRPLGSIALLSVQILASGPYLVTDTTLDVALQA</sequence>
<dbReference type="InterPro" id="IPR036844">
    <property type="entry name" value="Hint_dom_sf"/>
</dbReference>
<evidence type="ECO:0000259" key="1">
    <source>
        <dbReference type="Pfam" id="PF13403"/>
    </source>
</evidence>
<evidence type="ECO:0000313" key="3">
    <source>
        <dbReference type="Proteomes" id="UP001156614"/>
    </source>
</evidence>
<dbReference type="InterPro" id="IPR030930">
    <property type="entry name" value="AIDA"/>
</dbReference>
<dbReference type="Proteomes" id="UP001156614">
    <property type="component" value="Unassembled WGS sequence"/>
</dbReference>
<dbReference type="InterPro" id="IPR012332">
    <property type="entry name" value="Autotransporter_pectin_lyase_C"/>
</dbReference>
<dbReference type="NCBIfam" id="TIGR04415">
    <property type="entry name" value="O_hepto_targRPT"/>
    <property type="match status" value="1"/>
</dbReference>
<comment type="caution">
    <text evidence="2">The sequence shown here is derived from an EMBL/GenBank/DDBJ whole genome shotgun (WGS) entry which is preliminary data.</text>
</comment>
<proteinExistence type="predicted"/>
<accession>A0AAV5NI69</accession>
<dbReference type="InterPro" id="IPR028992">
    <property type="entry name" value="Hedgehog/Intein_dom"/>
</dbReference>
<name>A0AAV5NI69_9PROT</name>
<protein>
    <recommendedName>
        <fullName evidence="1">Hedgehog/Intein (Hint) domain-containing protein</fullName>
    </recommendedName>
</protein>
<dbReference type="SUPFAM" id="SSF51294">
    <property type="entry name" value="Hedgehog/intein (Hint) domain"/>
    <property type="match status" value="1"/>
</dbReference>
<dbReference type="AlphaFoldDB" id="A0AAV5NI69"/>
<feature type="domain" description="Hedgehog/Intein (Hint)" evidence="1">
    <location>
        <begin position="409"/>
        <end position="548"/>
    </location>
</feature>
<dbReference type="Gene3D" id="2.160.20.20">
    <property type="match status" value="1"/>
</dbReference>
<evidence type="ECO:0000313" key="2">
    <source>
        <dbReference type="EMBL" id="GLQ63966.1"/>
    </source>
</evidence>
<keyword evidence="3" id="KW-1185">Reference proteome</keyword>
<organism evidence="2 3">
    <name type="scientific">Gluconobacter cerinus</name>
    <dbReference type="NCBI Taxonomy" id="38307"/>
    <lineage>
        <taxon>Bacteria</taxon>
        <taxon>Pseudomonadati</taxon>
        <taxon>Pseudomonadota</taxon>
        <taxon>Alphaproteobacteria</taxon>
        <taxon>Acetobacterales</taxon>
        <taxon>Acetobacteraceae</taxon>
        <taxon>Gluconobacter</taxon>
    </lineage>
</organism>
<dbReference type="Pfam" id="PF13403">
    <property type="entry name" value="Hint_2"/>
    <property type="match status" value="1"/>
</dbReference>
<dbReference type="RefSeq" id="WP_167386176.1">
    <property type="nucleotide sequence ID" value="NZ_BEWM01000008.1"/>
</dbReference>
<reference evidence="3" key="1">
    <citation type="journal article" date="2019" name="Int. J. Syst. Evol. Microbiol.">
        <title>The Global Catalogue of Microorganisms (GCM) 10K type strain sequencing project: providing services to taxonomists for standard genome sequencing and annotation.</title>
        <authorList>
            <consortium name="The Broad Institute Genomics Platform"/>
            <consortium name="The Broad Institute Genome Sequencing Center for Infectious Disease"/>
            <person name="Wu L."/>
            <person name="Ma J."/>
        </authorList>
    </citation>
    <scope>NUCLEOTIDE SEQUENCE [LARGE SCALE GENOMIC DNA]</scope>
    <source>
        <strain evidence="3">NBRC 3267</strain>
    </source>
</reference>